<accession>A0A2S8SRI3</accession>
<organism evidence="3 4">
    <name type="scientific">Abditibacterium utsteinense</name>
    <dbReference type="NCBI Taxonomy" id="1960156"/>
    <lineage>
        <taxon>Bacteria</taxon>
        <taxon>Pseudomonadati</taxon>
        <taxon>Abditibacteriota</taxon>
        <taxon>Abditibacteriia</taxon>
        <taxon>Abditibacteriales</taxon>
        <taxon>Abditibacteriaceae</taxon>
        <taxon>Abditibacterium</taxon>
    </lineage>
</organism>
<name>A0A2S8SRI3_9BACT</name>
<dbReference type="RefSeq" id="WP_123580668.1">
    <property type="nucleotide sequence ID" value="NZ_NIGF01000012.1"/>
</dbReference>
<sequence length="595" mass="63900">MSFRFSSYLLIPGALALSAAARADQTLLIEKRVESLQKSSVELSVARPISQREFADAASKEIGILASLRAWRDTLRGNGMQRTFQAAPLRGEKLGLSLGGVAPSEFGGGAGVAARWNRLEIGSTAKPQALEEVLAHFDSVLTGEKVAAPSQAMQLNWLRARLSESKNAQIDISMARASRDLPDSATQWRGGNFQQARANFKLPAQWSLSGNYGRAELENRAATKNEGKSDASAWGVDAAGPIAHPFGVATARANWREVGDGYAAPTDANGALGAKTGALEIAQELKIGRLSGNLRFGANTRERAETETARAGDELEQDQTQSAAQVRLALTPNLSFTGNGNWNSALTERALIDQNLALSTKNEANNDSQSNSENADAPDALITPAQARELSRQLAGDVGMQWNFSKALSLSVSLGTSSQDAHREIGDASQDGAQSDELRRALELRRKAGQSDFRLRFSQRARRDGVSTSNASGADISQWRMEAARQIIGNVRLKTIFDFSSDAKNDQNARRIEAQLQLARAARFDARYREGNLPSGLMSDEWSSVFEGANTAPKQWSARFGAGSAASGAGLGLAVEVARSQGNVPDLWRVGVQFK</sequence>
<keyword evidence="2" id="KW-0732">Signal</keyword>
<keyword evidence="4" id="KW-1185">Reference proteome</keyword>
<protein>
    <submittedName>
        <fullName evidence="3">Uncharacterized protein</fullName>
    </submittedName>
</protein>
<proteinExistence type="predicted"/>
<dbReference type="Proteomes" id="UP000237684">
    <property type="component" value="Unassembled WGS sequence"/>
</dbReference>
<feature type="signal peptide" evidence="2">
    <location>
        <begin position="1"/>
        <end position="23"/>
    </location>
</feature>
<evidence type="ECO:0000313" key="3">
    <source>
        <dbReference type="EMBL" id="PQV63388.1"/>
    </source>
</evidence>
<evidence type="ECO:0000256" key="2">
    <source>
        <dbReference type="SAM" id="SignalP"/>
    </source>
</evidence>
<dbReference type="InParanoid" id="A0A2S8SRI3"/>
<comment type="caution">
    <text evidence="3">The sequence shown here is derived from an EMBL/GenBank/DDBJ whole genome shotgun (WGS) entry which is preliminary data.</text>
</comment>
<feature type="chain" id="PRO_5015506190" evidence="2">
    <location>
        <begin position="24"/>
        <end position="595"/>
    </location>
</feature>
<feature type="compositionally biased region" description="Basic and acidic residues" evidence="1">
    <location>
        <begin position="300"/>
        <end position="313"/>
    </location>
</feature>
<gene>
    <name evidence="3" type="ORF">B1R32_11243</name>
</gene>
<reference evidence="3 4" key="1">
    <citation type="journal article" date="2018" name="Syst. Appl. Microbiol.">
        <title>Abditibacterium utsteinense sp. nov., the first cultivated member of candidate phylum FBP, isolated from ice-free Antarctic soil samples.</title>
        <authorList>
            <person name="Tahon G."/>
            <person name="Tytgat B."/>
            <person name="Lebbe L."/>
            <person name="Carlier A."/>
            <person name="Willems A."/>
        </authorList>
    </citation>
    <scope>NUCLEOTIDE SEQUENCE [LARGE SCALE GENOMIC DNA]</scope>
    <source>
        <strain evidence="3 4">LMG 29911</strain>
    </source>
</reference>
<evidence type="ECO:0000313" key="4">
    <source>
        <dbReference type="Proteomes" id="UP000237684"/>
    </source>
</evidence>
<feature type="region of interest" description="Disordered" evidence="1">
    <location>
        <begin position="298"/>
        <end position="321"/>
    </location>
</feature>
<dbReference type="EMBL" id="NIGF01000012">
    <property type="protein sequence ID" value="PQV63388.1"/>
    <property type="molecule type" value="Genomic_DNA"/>
</dbReference>
<dbReference type="AlphaFoldDB" id="A0A2S8SRI3"/>
<evidence type="ECO:0000256" key="1">
    <source>
        <dbReference type="SAM" id="MobiDB-lite"/>
    </source>
</evidence>